<evidence type="ECO:0000256" key="6">
    <source>
        <dbReference type="ARBA" id="ARBA00023004"/>
    </source>
</evidence>
<dbReference type="InterPro" id="IPR017972">
    <property type="entry name" value="Cyt_P450_CS"/>
</dbReference>
<evidence type="ECO:0000259" key="10">
    <source>
        <dbReference type="Pfam" id="PF13966"/>
    </source>
</evidence>
<sequence>MNVLSINARGIGSRAKRTWIKNLCYQYGVTFLGVQETIMSQVNMFKLKSMWGNFQFDFACSSARGHSGGIVSMWDTGIFVKSSIQCGEHYVVVDGKLLGVNQRCVVINIYAPQELSARSRLWYEIKQIIRSKDGFFIVFGDFNEVREESERCGSVFDPHGVALFNEFINDTELVDLPIGGRKFTWMNKSWSKMSKLDRFLVSESIISEQPEMSVLALDRTWSDHSPILMRKQKVDYGPVPFRIFHSWFEVPGFHEVVLESYNNFSNNQGDACIDLKNKLKHVKGSLKLWHKEFKEAKICTRKKLCEDILLIEKKMDDQMAKVEEVQNRAVWMKDGDKVRLWKDIWLDDQPLSTRFPRLFRLENDQNCLVRHRWFNGHWWWDWRRDVRGGVEHQQLQLLSEAVLNVALQEGQDKLWWDIDTQGMFSVSITRKYIDNQTLLGSSIATRWCSSLPRKVNIFMWRARLDKLPTRYNLSRIGIEITSIVCPVCGVSVESISHVLFTCSLAKEVWSRVYNWCQVSTRDMNDLSEWLHWCDHNANVRNRKVNLEVIGVSTCWFLWRYRNSVVFDSGKMRKRDLVDNIRSRSIGSSKPLQPLPPGPKPLPYIGSLIPMLRNKPTFRWIHGLMDQMNTKILCTRLGSVHVIAVSDPKVAREFLKNNDEIFSSRPNNVSSYLASNGYMTTILVPMGVVNIRTVVQQYSSNILRKIIFGSRYFGKGNVDGGPGHEEIEHAESILTIVNYLFAFSVTDYFPWLRWITDFDGHERIIRNAIRTARKYQDRLVDERIQQWKDGVRTKEDDLLDVFIKLDNPRLTVDQIKAQILEIGIATIDNPSNGIEWAMAEMINQPRIFDRAIQELDLVVGKDKLVQESDIPKLNYIKACVREAFRLHPVAPFNPPHVATCDTSVAGYFIPKGSHVLLSRPGLGQNPEVWDDPLTFNPDRHLKGDSEVVLTDHSLCMLSFSTGRRGCPGVLLGSTMSVMLLARLVQGFTWELPPSESHVDLKENLHDLAKAKPLLALAKPRLPHDLYPRC</sequence>
<evidence type="ECO:0000256" key="1">
    <source>
        <dbReference type="ARBA" id="ARBA00001971"/>
    </source>
</evidence>
<feature type="domain" description="Reverse transcriptase zinc-binding" evidence="10">
    <location>
        <begin position="441"/>
        <end position="509"/>
    </location>
</feature>
<dbReference type="PANTHER" id="PTHR47944:SF4">
    <property type="entry name" value="OS09G0441700 PROTEIN"/>
    <property type="match status" value="1"/>
</dbReference>
<dbReference type="GO" id="GO:0020037">
    <property type="term" value="F:heme binding"/>
    <property type="evidence" value="ECO:0007669"/>
    <property type="project" value="InterPro"/>
</dbReference>
<evidence type="ECO:0000313" key="12">
    <source>
        <dbReference type="Proteomes" id="UP000245207"/>
    </source>
</evidence>
<dbReference type="PRINTS" id="PR00463">
    <property type="entry name" value="EP450I"/>
</dbReference>
<evidence type="ECO:0000256" key="2">
    <source>
        <dbReference type="ARBA" id="ARBA00010617"/>
    </source>
</evidence>
<evidence type="ECO:0000256" key="7">
    <source>
        <dbReference type="ARBA" id="ARBA00023033"/>
    </source>
</evidence>
<keyword evidence="6 8" id="KW-0408">Iron</keyword>
<comment type="cofactor">
    <cofactor evidence="1 8">
        <name>heme</name>
        <dbReference type="ChEBI" id="CHEBI:30413"/>
    </cofactor>
</comment>
<keyword evidence="3 8" id="KW-0349">Heme</keyword>
<evidence type="ECO:0000256" key="5">
    <source>
        <dbReference type="ARBA" id="ARBA00023002"/>
    </source>
</evidence>
<dbReference type="Gene3D" id="1.10.630.10">
    <property type="entry name" value="Cytochrome P450"/>
    <property type="match status" value="1"/>
</dbReference>
<dbReference type="InterPro" id="IPR001128">
    <property type="entry name" value="Cyt_P450"/>
</dbReference>
<dbReference type="Pfam" id="PF00067">
    <property type="entry name" value="p450"/>
    <property type="match status" value="1"/>
</dbReference>
<keyword evidence="4 8" id="KW-0479">Metal-binding</keyword>
<organism evidence="11 12">
    <name type="scientific">Artemisia annua</name>
    <name type="common">Sweet wormwood</name>
    <dbReference type="NCBI Taxonomy" id="35608"/>
    <lineage>
        <taxon>Eukaryota</taxon>
        <taxon>Viridiplantae</taxon>
        <taxon>Streptophyta</taxon>
        <taxon>Embryophyta</taxon>
        <taxon>Tracheophyta</taxon>
        <taxon>Spermatophyta</taxon>
        <taxon>Magnoliopsida</taxon>
        <taxon>eudicotyledons</taxon>
        <taxon>Gunneridae</taxon>
        <taxon>Pentapetalae</taxon>
        <taxon>asterids</taxon>
        <taxon>campanulids</taxon>
        <taxon>Asterales</taxon>
        <taxon>Asteraceae</taxon>
        <taxon>Asteroideae</taxon>
        <taxon>Anthemideae</taxon>
        <taxon>Artemisiinae</taxon>
        <taxon>Artemisia</taxon>
    </lineage>
</organism>
<proteinExistence type="inferred from homology"/>
<dbReference type="Proteomes" id="UP000245207">
    <property type="component" value="Unassembled WGS sequence"/>
</dbReference>
<protein>
    <submittedName>
        <fullName evidence="11">Uncharacterized protein</fullName>
    </submittedName>
</protein>
<feature type="domain" description="Endonuclease/exonuclease/phosphatase" evidence="9">
    <location>
        <begin position="5"/>
        <end position="224"/>
    </location>
</feature>
<dbReference type="AlphaFoldDB" id="A0A2U1LPE4"/>
<dbReference type="InterPro" id="IPR005135">
    <property type="entry name" value="Endo/exonuclease/phosphatase"/>
</dbReference>
<dbReference type="SUPFAM" id="SSF56219">
    <property type="entry name" value="DNase I-like"/>
    <property type="match status" value="1"/>
</dbReference>
<dbReference type="InterPro" id="IPR002401">
    <property type="entry name" value="Cyt_P450_E_grp-I"/>
</dbReference>
<evidence type="ECO:0000256" key="4">
    <source>
        <dbReference type="ARBA" id="ARBA00022723"/>
    </source>
</evidence>
<dbReference type="PROSITE" id="PS00086">
    <property type="entry name" value="CYTOCHROME_P450"/>
    <property type="match status" value="1"/>
</dbReference>
<dbReference type="GO" id="GO:0016705">
    <property type="term" value="F:oxidoreductase activity, acting on paired donors, with incorporation or reduction of molecular oxygen"/>
    <property type="evidence" value="ECO:0007669"/>
    <property type="project" value="InterPro"/>
</dbReference>
<evidence type="ECO:0000256" key="3">
    <source>
        <dbReference type="ARBA" id="ARBA00022617"/>
    </source>
</evidence>
<evidence type="ECO:0000259" key="9">
    <source>
        <dbReference type="Pfam" id="PF03372"/>
    </source>
</evidence>
<dbReference type="GO" id="GO:0004497">
    <property type="term" value="F:monooxygenase activity"/>
    <property type="evidence" value="ECO:0007669"/>
    <property type="project" value="UniProtKB-KW"/>
</dbReference>
<evidence type="ECO:0000313" key="11">
    <source>
        <dbReference type="EMBL" id="PWA50870.1"/>
    </source>
</evidence>
<feature type="binding site" description="axial binding residue" evidence="8">
    <location>
        <position position="965"/>
    </location>
    <ligand>
        <name>heme</name>
        <dbReference type="ChEBI" id="CHEBI:30413"/>
    </ligand>
    <ligandPart>
        <name>Fe</name>
        <dbReference type="ChEBI" id="CHEBI:18248"/>
    </ligandPart>
</feature>
<dbReference type="SUPFAM" id="SSF48264">
    <property type="entry name" value="Cytochrome P450"/>
    <property type="match status" value="1"/>
</dbReference>
<dbReference type="GO" id="GO:0005506">
    <property type="term" value="F:iron ion binding"/>
    <property type="evidence" value="ECO:0007669"/>
    <property type="project" value="InterPro"/>
</dbReference>
<keyword evidence="12" id="KW-1185">Reference proteome</keyword>
<dbReference type="STRING" id="35608.A0A2U1LPE4"/>
<keyword evidence="7" id="KW-0503">Monooxygenase</keyword>
<dbReference type="InterPro" id="IPR036691">
    <property type="entry name" value="Endo/exonu/phosph_ase_sf"/>
</dbReference>
<name>A0A2U1LPE4_ARTAN</name>
<accession>A0A2U1LPE4</accession>
<dbReference type="InterPro" id="IPR036396">
    <property type="entry name" value="Cyt_P450_sf"/>
</dbReference>
<evidence type="ECO:0000256" key="8">
    <source>
        <dbReference type="PIRSR" id="PIRSR602401-1"/>
    </source>
</evidence>
<dbReference type="GO" id="GO:0044550">
    <property type="term" value="P:secondary metabolite biosynthetic process"/>
    <property type="evidence" value="ECO:0007669"/>
    <property type="project" value="UniProtKB-ARBA"/>
</dbReference>
<comment type="caution">
    <text evidence="11">The sequence shown here is derived from an EMBL/GenBank/DDBJ whole genome shotgun (WGS) entry which is preliminary data.</text>
</comment>
<gene>
    <name evidence="11" type="ORF">CTI12_AA469660</name>
</gene>
<dbReference type="Pfam" id="PF03372">
    <property type="entry name" value="Exo_endo_phos"/>
    <property type="match status" value="1"/>
</dbReference>
<dbReference type="OrthoDB" id="2789670at2759"/>
<comment type="similarity">
    <text evidence="2">Belongs to the cytochrome P450 family.</text>
</comment>
<keyword evidence="5" id="KW-0560">Oxidoreductase</keyword>
<dbReference type="InterPro" id="IPR026960">
    <property type="entry name" value="RVT-Znf"/>
</dbReference>
<dbReference type="Gene3D" id="3.60.10.10">
    <property type="entry name" value="Endonuclease/exonuclease/phosphatase"/>
    <property type="match status" value="1"/>
</dbReference>
<dbReference type="PANTHER" id="PTHR47944">
    <property type="entry name" value="CYTOCHROME P450 98A9"/>
    <property type="match status" value="1"/>
</dbReference>
<dbReference type="EMBL" id="PKPP01008376">
    <property type="protein sequence ID" value="PWA50870.1"/>
    <property type="molecule type" value="Genomic_DNA"/>
</dbReference>
<reference evidence="11 12" key="1">
    <citation type="journal article" date="2018" name="Mol. Plant">
        <title>The genome of Artemisia annua provides insight into the evolution of Asteraceae family and artemisinin biosynthesis.</title>
        <authorList>
            <person name="Shen Q."/>
            <person name="Zhang L."/>
            <person name="Liao Z."/>
            <person name="Wang S."/>
            <person name="Yan T."/>
            <person name="Shi P."/>
            <person name="Liu M."/>
            <person name="Fu X."/>
            <person name="Pan Q."/>
            <person name="Wang Y."/>
            <person name="Lv Z."/>
            <person name="Lu X."/>
            <person name="Zhang F."/>
            <person name="Jiang W."/>
            <person name="Ma Y."/>
            <person name="Chen M."/>
            <person name="Hao X."/>
            <person name="Li L."/>
            <person name="Tang Y."/>
            <person name="Lv G."/>
            <person name="Zhou Y."/>
            <person name="Sun X."/>
            <person name="Brodelius P.E."/>
            <person name="Rose J.K.C."/>
            <person name="Tang K."/>
        </authorList>
    </citation>
    <scope>NUCLEOTIDE SEQUENCE [LARGE SCALE GENOMIC DNA]</scope>
    <source>
        <strain evidence="12">cv. Huhao1</strain>
        <tissue evidence="11">Leaf</tissue>
    </source>
</reference>
<dbReference type="Pfam" id="PF13966">
    <property type="entry name" value="zf-RVT"/>
    <property type="match status" value="1"/>
</dbReference>